<dbReference type="EMBL" id="QLYX01000013">
    <property type="protein sequence ID" value="RAY12424.1"/>
    <property type="molecule type" value="Genomic_DNA"/>
</dbReference>
<accession>A0A365H006</accession>
<dbReference type="SUPFAM" id="SSF55166">
    <property type="entry name" value="Hedgehog/DD-peptidase"/>
    <property type="match status" value="1"/>
</dbReference>
<dbReference type="AlphaFoldDB" id="A0A365H006"/>
<dbReference type="Pfam" id="PF02557">
    <property type="entry name" value="VanY"/>
    <property type="match status" value="1"/>
</dbReference>
<feature type="transmembrane region" description="Helical" evidence="1">
    <location>
        <begin position="21"/>
        <end position="40"/>
    </location>
</feature>
<dbReference type="OrthoDB" id="3293184at2"/>
<evidence type="ECO:0000256" key="1">
    <source>
        <dbReference type="SAM" id="Phobius"/>
    </source>
</evidence>
<keyword evidence="1" id="KW-0472">Membrane</keyword>
<dbReference type="GO" id="GO:0006508">
    <property type="term" value="P:proteolysis"/>
    <property type="evidence" value="ECO:0007669"/>
    <property type="project" value="InterPro"/>
</dbReference>
<keyword evidence="1" id="KW-1133">Transmembrane helix</keyword>
<evidence type="ECO:0000313" key="4">
    <source>
        <dbReference type="Proteomes" id="UP000251891"/>
    </source>
</evidence>
<protein>
    <submittedName>
        <fullName evidence="3">Peptidase M15B and M15C</fullName>
    </submittedName>
</protein>
<reference evidence="3 4" key="1">
    <citation type="submission" date="2018-06" db="EMBL/GenBank/DDBJ databases">
        <title>Actinomadura craniellae sp. nov. isolated from marine sponge Craniella sp.</title>
        <authorList>
            <person name="Li L."/>
            <person name="Xu Q.H."/>
            <person name="Lin H.W."/>
            <person name="Lu Y.H."/>
        </authorList>
    </citation>
    <scope>NUCLEOTIDE SEQUENCE [LARGE SCALE GENOMIC DNA]</scope>
    <source>
        <strain evidence="3 4">LHW63021</strain>
    </source>
</reference>
<evidence type="ECO:0000313" key="3">
    <source>
        <dbReference type="EMBL" id="RAY12424.1"/>
    </source>
</evidence>
<organism evidence="3 4">
    <name type="scientific">Actinomadura craniellae</name>
    <dbReference type="NCBI Taxonomy" id="2231787"/>
    <lineage>
        <taxon>Bacteria</taxon>
        <taxon>Bacillati</taxon>
        <taxon>Actinomycetota</taxon>
        <taxon>Actinomycetes</taxon>
        <taxon>Streptosporangiales</taxon>
        <taxon>Thermomonosporaceae</taxon>
        <taxon>Actinomadura</taxon>
    </lineage>
</organism>
<sequence length="194" mass="21002">MCEPEEVMRMRPALLTGRRRYWFLLVTLVCAALVPLLIAMGGTTAPHSPPGGDGPIPPGRNITPFDTGYAAVGKLDARLLKALQAAAEDARDDGIAFHVTSGWRSEEHQRRLLDEAVRTYGSRAEARRFVSTPEESAHVTGEAVDVGPTAAAYWLIQHGADHGLCQVYANEVWHFELRTHPGGTCPPLLPDAAG</sequence>
<evidence type="ECO:0000259" key="2">
    <source>
        <dbReference type="Pfam" id="PF02557"/>
    </source>
</evidence>
<dbReference type="CDD" id="cd14846">
    <property type="entry name" value="Peptidase_M15_like"/>
    <property type="match status" value="1"/>
</dbReference>
<gene>
    <name evidence="3" type="ORF">DPM19_25085</name>
</gene>
<proteinExistence type="predicted"/>
<keyword evidence="4" id="KW-1185">Reference proteome</keyword>
<comment type="caution">
    <text evidence="3">The sequence shown here is derived from an EMBL/GenBank/DDBJ whole genome shotgun (WGS) entry which is preliminary data.</text>
</comment>
<dbReference type="InterPro" id="IPR003709">
    <property type="entry name" value="VanY-like_core_dom"/>
</dbReference>
<dbReference type="GO" id="GO:0008233">
    <property type="term" value="F:peptidase activity"/>
    <property type="evidence" value="ECO:0007669"/>
    <property type="project" value="InterPro"/>
</dbReference>
<keyword evidence="1" id="KW-0812">Transmembrane</keyword>
<dbReference type="InterPro" id="IPR009045">
    <property type="entry name" value="Zn_M74/Hedgehog-like"/>
</dbReference>
<dbReference type="Gene3D" id="3.30.1380.10">
    <property type="match status" value="1"/>
</dbReference>
<name>A0A365H006_9ACTN</name>
<dbReference type="Proteomes" id="UP000251891">
    <property type="component" value="Unassembled WGS sequence"/>
</dbReference>
<feature type="domain" description="D-alanyl-D-alanine carboxypeptidase-like core" evidence="2">
    <location>
        <begin position="74"/>
        <end position="166"/>
    </location>
</feature>